<proteinExistence type="predicted"/>
<dbReference type="EMBL" id="JAPDRQ010000008">
    <property type="protein sequence ID" value="KAJ9663516.1"/>
    <property type="molecule type" value="Genomic_DNA"/>
</dbReference>
<dbReference type="Proteomes" id="UP001172386">
    <property type="component" value="Unassembled WGS sequence"/>
</dbReference>
<gene>
    <name evidence="1" type="ORF">H2198_000782</name>
</gene>
<evidence type="ECO:0000313" key="1">
    <source>
        <dbReference type="EMBL" id="KAJ9663516.1"/>
    </source>
</evidence>
<name>A0ACC3AIX8_9EURO</name>
<sequence length="814" mass="91895">MQNYVCLRCLLRRSTTTKRSTNIDPSALGNRRTLSSQTDVQLDSSQLSKIGRLHGLRQKLESGLRDIPEAKSDYGVPFEKLIAAIKSSVPETEQPLVQTLEQVYGGKTHTEVNNDLEKIAKHRRPSANTVHDDATIKILDKLGIISQSKTDTSKPVKSKAKAESKAEDAAAAKSPRKRRARATLASRKIPSTKTKLTKEKTPKIAVRRVVDKKAKPTTAGSKRSVPAPVTVAKPAPADTKSIEASSIAQLALETEHTPEVPRLSFDLSRALFNPGVYQLRDPRSRVYNFDPYLENIMPVHQFNFDALNAYITSSEDQHLRNVALKHKKRYIGSSSSMSGAMSHFHFLLSAWRPLDTSHLSQKIDGLKSFTIITRAPSSIYLRWRNGVYAIDADKEHDTPNILMMQGKSMEKLLTMEKDEFEKYRRPQAGQEAPAIGTEPEAYHYTGMENFLLRSQLDAHDPRLPGSGMFDLKTRAVAGIRMDMRNYEHGMGYQIKDRFGAWESYEREYFDMVRSAFLKYSLQVRMGRMDGIFVAYHNIARIFGFQYVPLPELDACLHGQTDRALGDREFRITIKLMNEIFDQATKIFPQQSLRFIFETREATKTEPSGYMQIFAEAMTEDEIGKIQKAGKDRVADYERQKSNSSLEGNDTAAEVPKAAQSPSTLESNAADTAFLDEVLGETTAKKTDVGVPQETKSESVAGWRLRIFNEVNGRSVPRPERLTADDRWVVRYKLERRGDEEAKKLYTACKARRAAALVFDEESKTNNMFIERIRRLSEEGKIWRAEQDALDAQREHVVLYSPQPGTPDSEAAQNS</sequence>
<comment type="caution">
    <text evidence="1">The sequence shown here is derived from an EMBL/GenBank/DDBJ whole genome shotgun (WGS) entry which is preliminary data.</text>
</comment>
<evidence type="ECO:0000313" key="2">
    <source>
        <dbReference type="Proteomes" id="UP001172386"/>
    </source>
</evidence>
<organism evidence="1 2">
    <name type="scientific">Neophaeococcomyces mojaviensis</name>
    <dbReference type="NCBI Taxonomy" id="3383035"/>
    <lineage>
        <taxon>Eukaryota</taxon>
        <taxon>Fungi</taxon>
        <taxon>Dikarya</taxon>
        <taxon>Ascomycota</taxon>
        <taxon>Pezizomycotina</taxon>
        <taxon>Eurotiomycetes</taxon>
        <taxon>Chaetothyriomycetidae</taxon>
        <taxon>Chaetothyriales</taxon>
        <taxon>Chaetothyriales incertae sedis</taxon>
        <taxon>Neophaeococcomyces</taxon>
    </lineage>
</organism>
<keyword evidence="2" id="KW-1185">Reference proteome</keyword>
<reference evidence="1" key="1">
    <citation type="submission" date="2022-10" db="EMBL/GenBank/DDBJ databases">
        <title>Culturing micro-colonial fungi from biological soil crusts in the Mojave desert and describing Neophaeococcomyces mojavensis, and introducing the new genera and species Taxawa tesnikishii.</title>
        <authorList>
            <person name="Kurbessoian T."/>
            <person name="Stajich J.E."/>
        </authorList>
    </citation>
    <scope>NUCLEOTIDE SEQUENCE</scope>
    <source>
        <strain evidence="1">JES_112</strain>
    </source>
</reference>
<protein>
    <submittedName>
        <fullName evidence="1">Uncharacterized protein</fullName>
    </submittedName>
</protein>
<accession>A0ACC3AIX8</accession>